<dbReference type="Gene3D" id="3.40.50.1240">
    <property type="entry name" value="Phosphoglycerate mutase-like"/>
    <property type="match status" value="1"/>
</dbReference>
<organism evidence="3 4">
    <name type="scientific">Actinopolymorpha cephalotaxi</name>
    <dbReference type="NCBI Taxonomy" id="504797"/>
    <lineage>
        <taxon>Bacteria</taxon>
        <taxon>Bacillati</taxon>
        <taxon>Actinomycetota</taxon>
        <taxon>Actinomycetes</taxon>
        <taxon>Propionibacteriales</taxon>
        <taxon>Actinopolymorphaceae</taxon>
        <taxon>Actinopolymorpha</taxon>
    </lineage>
</organism>
<feature type="binding site" evidence="1">
    <location>
        <begin position="25"/>
        <end position="26"/>
    </location>
    <ligand>
        <name>substrate</name>
    </ligand>
</feature>
<dbReference type="STRING" id="504797.SAMN05421678_11586"/>
<dbReference type="SMART" id="SM00855">
    <property type="entry name" value="PGAM"/>
    <property type="match status" value="1"/>
</dbReference>
<keyword evidence="2" id="KW-0413">Isomerase</keyword>
<dbReference type="PANTHER" id="PTHR48100">
    <property type="entry name" value="BROAD-SPECIFICITY PHOSPHATASE YOR283W-RELATED"/>
    <property type="match status" value="1"/>
</dbReference>
<dbReference type="InterPro" id="IPR050275">
    <property type="entry name" value="PGM_Phosphatase"/>
</dbReference>
<dbReference type="EC" id="5.4.2.12" evidence="2"/>
<reference evidence="3 4" key="1">
    <citation type="submission" date="2016-10" db="EMBL/GenBank/DDBJ databases">
        <authorList>
            <person name="de Groot N.N."/>
        </authorList>
    </citation>
    <scope>NUCLEOTIDE SEQUENCE [LARGE SCALE GENOMIC DNA]</scope>
    <source>
        <strain evidence="3 4">CPCC 202808</strain>
    </source>
</reference>
<gene>
    <name evidence="2" type="ORF">FHR37_000619</name>
    <name evidence="3" type="ORF">SAMN05421678_11586</name>
</gene>
<dbReference type="PANTHER" id="PTHR48100:SF15">
    <property type="entry name" value="SEDOHEPTULOSE 1,7-BISPHOSPHATASE"/>
    <property type="match status" value="1"/>
</dbReference>
<dbReference type="OrthoDB" id="4697614at2"/>
<accession>A0A1I2YYA7</accession>
<dbReference type="GO" id="GO:0070297">
    <property type="term" value="P:regulation of phosphorelay signal transduction system"/>
    <property type="evidence" value="ECO:0007669"/>
    <property type="project" value="TreeGrafter"/>
</dbReference>
<dbReference type="CDD" id="cd07067">
    <property type="entry name" value="HP_PGM_like"/>
    <property type="match status" value="1"/>
</dbReference>
<dbReference type="RefSeq" id="WP_092886866.1">
    <property type="nucleotide sequence ID" value="NZ_FOOI01000015.1"/>
</dbReference>
<dbReference type="GO" id="GO:0101006">
    <property type="term" value="F:protein histidine phosphatase activity"/>
    <property type="evidence" value="ECO:0007669"/>
    <property type="project" value="TreeGrafter"/>
</dbReference>
<evidence type="ECO:0000313" key="2">
    <source>
        <dbReference type="EMBL" id="NYH81768.1"/>
    </source>
</evidence>
<protein>
    <submittedName>
        <fullName evidence="2 3">Phosphoglycerate mutase</fullName>
        <ecNumber evidence="2">5.4.2.12</ecNumber>
    </submittedName>
</protein>
<sequence length="191" mass="21278">MSARQPDLWLARHGETEWSRDGRHTGRTDLPLTEAGERAARALGDRLAGTPFDLVVTSPLARARETARLAGFGDRAMVEPDVREWDYGEYEGRTTPDIRTDVPGWSVWNDPVPAGETAEQVGARADRVIERIRDDVAERALIVAHGHFLRVLGARWLGLSARAGAHFLLDVATVSVLGWERETPTFDRWNS</sequence>
<keyword evidence="5" id="KW-1185">Reference proteome</keyword>
<dbReference type="Proteomes" id="UP000533017">
    <property type="component" value="Unassembled WGS sequence"/>
</dbReference>
<dbReference type="EMBL" id="JACBZA010000001">
    <property type="protein sequence ID" value="NYH81768.1"/>
    <property type="molecule type" value="Genomic_DNA"/>
</dbReference>
<name>A0A1I2YYA7_9ACTN</name>
<dbReference type="Proteomes" id="UP000199052">
    <property type="component" value="Unassembled WGS sequence"/>
</dbReference>
<dbReference type="Pfam" id="PF00300">
    <property type="entry name" value="His_Phos_1"/>
    <property type="match status" value="1"/>
</dbReference>
<evidence type="ECO:0000313" key="3">
    <source>
        <dbReference type="EMBL" id="SFH30573.1"/>
    </source>
</evidence>
<evidence type="ECO:0000313" key="4">
    <source>
        <dbReference type="Proteomes" id="UP000199052"/>
    </source>
</evidence>
<dbReference type="InterPro" id="IPR029033">
    <property type="entry name" value="His_PPase_superfam"/>
</dbReference>
<dbReference type="PIRSF" id="PIRSF000709">
    <property type="entry name" value="6PFK_2-Ptase"/>
    <property type="match status" value="1"/>
</dbReference>
<dbReference type="GO" id="GO:0004619">
    <property type="term" value="F:phosphoglycerate mutase activity"/>
    <property type="evidence" value="ECO:0007669"/>
    <property type="project" value="UniProtKB-EC"/>
</dbReference>
<proteinExistence type="predicted"/>
<dbReference type="AlphaFoldDB" id="A0A1I2YYA7"/>
<feature type="binding site" evidence="1">
    <location>
        <position position="62"/>
    </location>
    <ligand>
        <name>substrate</name>
    </ligand>
</feature>
<dbReference type="EMBL" id="FOOI01000015">
    <property type="protein sequence ID" value="SFH30573.1"/>
    <property type="molecule type" value="Genomic_DNA"/>
</dbReference>
<evidence type="ECO:0000313" key="5">
    <source>
        <dbReference type="Proteomes" id="UP000533017"/>
    </source>
</evidence>
<reference evidence="2 5" key="2">
    <citation type="submission" date="2020-07" db="EMBL/GenBank/DDBJ databases">
        <title>Sequencing the genomes of 1000 actinobacteria strains.</title>
        <authorList>
            <person name="Klenk H.-P."/>
        </authorList>
    </citation>
    <scope>NUCLEOTIDE SEQUENCE [LARGE SCALE GENOMIC DNA]</scope>
    <source>
        <strain evidence="2 5">DSM 45117</strain>
    </source>
</reference>
<dbReference type="InterPro" id="IPR013078">
    <property type="entry name" value="His_Pase_superF_clade-1"/>
</dbReference>
<dbReference type="SUPFAM" id="SSF53254">
    <property type="entry name" value="Phosphoglycerate mutase-like"/>
    <property type="match status" value="1"/>
</dbReference>
<evidence type="ECO:0000256" key="1">
    <source>
        <dbReference type="PIRSR" id="PIRSR613078-2"/>
    </source>
</evidence>